<dbReference type="Proteomes" id="UP000596742">
    <property type="component" value="Unassembled WGS sequence"/>
</dbReference>
<gene>
    <name evidence="3" type="ORF">MGAL_10B070809</name>
</gene>
<comment type="caution">
    <text evidence="3">The sequence shown here is derived from an EMBL/GenBank/DDBJ whole genome shotgun (WGS) entry which is preliminary data.</text>
</comment>
<feature type="coiled-coil region" evidence="1">
    <location>
        <begin position="91"/>
        <end position="118"/>
    </location>
</feature>
<reference evidence="3" key="1">
    <citation type="submission" date="2018-11" db="EMBL/GenBank/DDBJ databases">
        <authorList>
            <person name="Alioto T."/>
            <person name="Alioto T."/>
        </authorList>
    </citation>
    <scope>NUCLEOTIDE SEQUENCE</scope>
</reference>
<proteinExistence type="predicted"/>
<feature type="region of interest" description="Disordered" evidence="2">
    <location>
        <begin position="1"/>
        <end position="32"/>
    </location>
</feature>
<evidence type="ECO:0000256" key="2">
    <source>
        <dbReference type="SAM" id="MobiDB-lite"/>
    </source>
</evidence>
<name>A0A8B6ELQ7_MYTGA</name>
<protein>
    <submittedName>
        <fullName evidence="3">Uncharacterized protein</fullName>
    </submittedName>
</protein>
<keyword evidence="1" id="KW-0175">Coiled coil</keyword>
<sequence>MATGGLPRRLNFMEKEEPSSRITPDAQGPQLPASTMDLTMDNMVDVTPSGEVQMRVTKGVYRQDESLNGDQPIEMARCRTQKKKDSNDAKITDEEQLLQDLEKHKEAERDILEKLRVLKLKTKKGFPMEGGIAQMRNTLGCDSLTLKGEGCSRMIPGGLRDPCNGRALITFHGRHPFLVMIVLETRLHERQM</sequence>
<organism evidence="3 4">
    <name type="scientific">Mytilus galloprovincialis</name>
    <name type="common">Mediterranean mussel</name>
    <dbReference type="NCBI Taxonomy" id="29158"/>
    <lineage>
        <taxon>Eukaryota</taxon>
        <taxon>Metazoa</taxon>
        <taxon>Spiralia</taxon>
        <taxon>Lophotrochozoa</taxon>
        <taxon>Mollusca</taxon>
        <taxon>Bivalvia</taxon>
        <taxon>Autobranchia</taxon>
        <taxon>Pteriomorphia</taxon>
        <taxon>Mytilida</taxon>
        <taxon>Mytiloidea</taxon>
        <taxon>Mytilidae</taxon>
        <taxon>Mytilinae</taxon>
        <taxon>Mytilus</taxon>
    </lineage>
</organism>
<evidence type="ECO:0000313" key="4">
    <source>
        <dbReference type="Proteomes" id="UP000596742"/>
    </source>
</evidence>
<accession>A0A8B6ELQ7</accession>
<evidence type="ECO:0000256" key="1">
    <source>
        <dbReference type="SAM" id="Coils"/>
    </source>
</evidence>
<dbReference type="EMBL" id="UYJE01005296">
    <property type="protein sequence ID" value="VDI36030.1"/>
    <property type="molecule type" value="Genomic_DNA"/>
</dbReference>
<keyword evidence="4" id="KW-1185">Reference proteome</keyword>
<dbReference type="AlphaFoldDB" id="A0A8B6ELQ7"/>
<evidence type="ECO:0000313" key="3">
    <source>
        <dbReference type="EMBL" id="VDI36030.1"/>
    </source>
</evidence>